<dbReference type="OrthoDB" id="836632at2"/>
<accession>A0A1X7JB75</accession>
<evidence type="ECO:0000259" key="2">
    <source>
        <dbReference type="Pfam" id="PF13649"/>
    </source>
</evidence>
<dbReference type="EMBL" id="FXAW01000002">
    <property type="protein sequence ID" value="SMG25127.1"/>
    <property type="molecule type" value="Genomic_DNA"/>
</dbReference>
<gene>
    <name evidence="3" type="ORF">SAMN05661096_01524</name>
</gene>
<proteinExistence type="predicted"/>
<dbReference type="InterPro" id="IPR041698">
    <property type="entry name" value="Methyltransf_25"/>
</dbReference>
<keyword evidence="3" id="KW-0489">Methyltransferase</keyword>
<dbReference type="SUPFAM" id="SSF53335">
    <property type="entry name" value="S-adenosyl-L-methionine-dependent methyltransferases"/>
    <property type="match status" value="1"/>
</dbReference>
<evidence type="ECO:0000313" key="3">
    <source>
        <dbReference type="EMBL" id="SMG25127.1"/>
    </source>
</evidence>
<dbReference type="RefSeq" id="WP_085516449.1">
    <property type="nucleotide sequence ID" value="NZ_FXAW01000002.1"/>
</dbReference>
<dbReference type="AlphaFoldDB" id="A0A1X7JB75"/>
<evidence type="ECO:0000256" key="1">
    <source>
        <dbReference type="ARBA" id="ARBA00022679"/>
    </source>
</evidence>
<keyword evidence="4" id="KW-1185">Reference proteome</keyword>
<organism evidence="3 4">
    <name type="scientific">Marivirga sericea</name>
    <dbReference type="NCBI Taxonomy" id="1028"/>
    <lineage>
        <taxon>Bacteria</taxon>
        <taxon>Pseudomonadati</taxon>
        <taxon>Bacteroidota</taxon>
        <taxon>Cytophagia</taxon>
        <taxon>Cytophagales</taxon>
        <taxon>Marivirgaceae</taxon>
        <taxon>Marivirga</taxon>
    </lineage>
</organism>
<dbReference type="STRING" id="1028.SAMN05661096_01524"/>
<dbReference type="PANTHER" id="PTHR43861">
    <property type="entry name" value="TRANS-ACONITATE 2-METHYLTRANSFERASE-RELATED"/>
    <property type="match status" value="1"/>
</dbReference>
<dbReference type="GO" id="GO:0008168">
    <property type="term" value="F:methyltransferase activity"/>
    <property type="evidence" value="ECO:0007669"/>
    <property type="project" value="UniProtKB-KW"/>
</dbReference>
<dbReference type="CDD" id="cd02440">
    <property type="entry name" value="AdoMet_MTases"/>
    <property type="match status" value="1"/>
</dbReference>
<dbReference type="Proteomes" id="UP000193804">
    <property type="component" value="Unassembled WGS sequence"/>
</dbReference>
<dbReference type="Gene3D" id="3.40.50.150">
    <property type="entry name" value="Vaccinia Virus protein VP39"/>
    <property type="match status" value="1"/>
</dbReference>
<dbReference type="InterPro" id="IPR029063">
    <property type="entry name" value="SAM-dependent_MTases_sf"/>
</dbReference>
<dbReference type="GO" id="GO:0032259">
    <property type="term" value="P:methylation"/>
    <property type="evidence" value="ECO:0007669"/>
    <property type="project" value="UniProtKB-KW"/>
</dbReference>
<evidence type="ECO:0000313" key="4">
    <source>
        <dbReference type="Proteomes" id="UP000193804"/>
    </source>
</evidence>
<name>A0A1X7JB75_9BACT</name>
<protein>
    <submittedName>
        <fullName evidence="3">Methyltransferase domain-containing protein</fullName>
    </submittedName>
</protein>
<sequence length="200" mass="23256">MANFNRLAGFYDFLKGLVFGNELHQAITYFLSHTPLNSEVLIIGGGTGQLLANFKPTHKITYLELSEAMIIRARKVRSGAEVNFVQADILEWKSEVEFDLVITPFVLDCFKEKQLNLIYPKLKNLLKKRGKWIQTDFYPKNRVQKLLIKIMYSFFRLSAGLETKQLPDFNKLFDKHNFICTGKACFYHSMVESKIYQNIE</sequence>
<feature type="domain" description="Methyltransferase" evidence="2">
    <location>
        <begin position="40"/>
        <end position="130"/>
    </location>
</feature>
<keyword evidence="1 3" id="KW-0808">Transferase</keyword>
<dbReference type="Pfam" id="PF13649">
    <property type="entry name" value="Methyltransf_25"/>
    <property type="match status" value="1"/>
</dbReference>
<reference evidence="4" key="1">
    <citation type="submission" date="2017-04" db="EMBL/GenBank/DDBJ databases">
        <authorList>
            <person name="Varghese N."/>
            <person name="Submissions S."/>
        </authorList>
    </citation>
    <scope>NUCLEOTIDE SEQUENCE [LARGE SCALE GENOMIC DNA]</scope>
    <source>
        <strain evidence="4">DSM 4125</strain>
    </source>
</reference>